<keyword evidence="1" id="KW-0175">Coiled coil</keyword>
<evidence type="ECO:0000256" key="1">
    <source>
        <dbReference type="ARBA" id="ARBA00023054"/>
    </source>
</evidence>
<dbReference type="GO" id="GO:0005856">
    <property type="term" value="C:cytoskeleton"/>
    <property type="evidence" value="ECO:0007669"/>
    <property type="project" value="UniProtKB-ARBA"/>
</dbReference>
<keyword evidence="5" id="KW-1185">Reference proteome</keyword>
<sequence>MANFENLLPSKENWLRKCVKESKAFSTSRKTNKVKIIQKILRNRYQERSVYYFTTGRKLDEKLLEEQKQVDKSPFYFLKDPGDFSYRTKQKEEHARDREKAKQYAYYNRPSYHSRLSEGKLERLYVPDDYELPGSSITDTVDPEFFTIVSGKPIREKFDIRNYLQDLQSLFLINLQIGYKRDETLLIEEQFRQEKSQLEDIKKKFQFYSECYDKFLGEDHSSSLKLLKLADNEIKKSKVKREKIKTLHRDCGWYRTKILILDEQWRIARISPLWWRNKYDFLYREKSSGAINRSETSLFEKQNAAQLTAAPSIITIIDQFIDEVSNAQPPQLYFTDPNELLEIFYELERNNLLALLQCEELTQPAEQMRTGLERARELFVQEVDVIRDQLKYLEDEVVYQETRSRYFEQKAKEITGGFFKELVADKSILNLYVNVEDCFESCVAPNDSNLTLLMMMKGIENEQESLMVALDKLPNEIVLKALQTCYREDAKIMKEAQDATKMIIQIENLMNTLRKSLEPGEKVKKGRKLIWRSEPMTEKMERQLQKNQLTKEELEYLYFFTDFCAATDDAETGKALCAQKQINMNVS</sequence>
<reference evidence="3" key="1">
    <citation type="submission" date="2007-04" db="EMBL/GenBank/DDBJ databases">
        <title>Annotation of Pediculus humanus corporis strain USDA.</title>
        <authorList>
            <person name="Kirkness E."/>
            <person name="Hannick L."/>
            <person name="Hass B."/>
            <person name="Bruggner R."/>
            <person name="Lawson D."/>
            <person name="Bidwell S."/>
            <person name="Joardar V."/>
            <person name="Caler E."/>
            <person name="Walenz B."/>
            <person name="Inman J."/>
            <person name="Schobel S."/>
            <person name="Galinsky K."/>
            <person name="Amedeo P."/>
            <person name="Strausberg R."/>
        </authorList>
    </citation>
    <scope>NUCLEOTIDE SEQUENCE</scope>
    <source>
        <strain evidence="3">USDA</strain>
    </source>
</reference>
<reference evidence="4" key="3">
    <citation type="submission" date="2020-05" db="UniProtKB">
        <authorList>
            <consortium name="EnsemblMetazoa"/>
        </authorList>
    </citation>
    <scope>IDENTIFICATION</scope>
    <source>
        <strain evidence="4">USDA</strain>
    </source>
</reference>
<evidence type="ECO:0000259" key="2">
    <source>
        <dbReference type="Pfam" id="PF13863"/>
    </source>
</evidence>
<dbReference type="EnsemblMetazoa" id="PHUM440060-RA">
    <property type="protein sequence ID" value="PHUM440060-PA"/>
    <property type="gene ID" value="PHUM440060"/>
</dbReference>
<proteinExistence type="predicted"/>
<gene>
    <name evidence="4" type="primary">8230861</name>
    <name evidence="3" type="ORF">Phum_PHUM440060</name>
</gene>
<name>E0VTX4_PEDHC</name>
<dbReference type="KEGG" id="phu:Phum_PHUM440060"/>
<dbReference type="EMBL" id="AAZO01005370">
    <property type="status" value="NOT_ANNOTATED_CDS"/>
    <property type="molecule type" value="Genomic_DNA"/>
</dbReference>
<dbReference type="EMBL" id="DS235774">
    <property type="protein sequence ID" value="EEB16830.1"/>
    <property type="molecule type" value="Genomic_DNA"/>
</dbReference>
<dbReference type="InterPro" id="IPR051147">
    <property type="entry name" value="CFAP_domain-containing"/>
</dbReference>
<dbReference type="Pfam" id="PF13863">
    <property type="entry name" value="DUF4200"/>
    <property type="match status" value="1"/>
</dbReference>
<dbReference type="AlphaFoldDB" id="E0VTX4"/>
<dbReference type="OrthoDB" id="10264063at2759"/>
<dbReference type="RefSeq" id="XP_002429568.1">
    <property type="nucleotide sequence ID" value="XM_002429523.1"/>
</dbReference>
<dbReference type="STRING" id="121224.E0VTX4"/>
<reference evidence="3" key="2">
    <citation type="submission" date="2007-04" db="EMBL/GenBank/DDBJ databases">
        <title>The genome of the human body louse.</title>
        <authorList>
            <consortium name="The Human Body Louse Genome Consortium"/>
            <person name="Kirkness E."/>
            <person name="Walenz B."/>
            <person name="Hass B."/>
            <person name="Bruggner R."/>
            <person name="Strausberg R."/>
        </authorList>
    </citation>
    <scope>NUCLEOTIDE SEQUENCE</scope>
    <source>
        <strain evidence="3">USDA</strain>
    </source>
</reference>
<protein>
    <submittedName>
        <fullName evidence="3 4">Coiled-coil domain-containing protein, putative</fullName>
    </submittedName>
</protein>
<dbReference type="InParanoid" id="E0VTX4"/>
<dbReference type="HOGENOM" id="CLU_032943_0_0_1"/>
<dbReference type="VEuPathDB" id="VectorBase:PHUM440060"/>
<evidence type="ECO:0000313" key="4">
    <source>
        <dbReference type="EnsemblMetazoa" id="PHUM440060-PA"/>
    </source>
</evidence>
<dbReference type="eggNOG" id="ENOG502QSDI">
    <property type="taxonomic scope" value="Eukaryota"/>
</dbReference>
<dbReference type="CTD" id="8230861"/>
<dbReference type="OMA" id="HSKPPSG"/>
<dbReference type="PANTHER" id="PTHR21683:SF3">
    <property type="entry name" value="CILIA AND FLAGELLA ASSOCIATED PROTEIN 100"/>
    <property type="match status" value="1"/>
</dbReference>
<dbReference type="GeneID" id="8230861"/>
<dbReference type="InterPro" id="IPR025252">
    <property type="entry name" value="DUF4200"/>
</dbReference>
<organism>
    <name type="scientific">Pediculus humanus subsp. corporis</name>
    <name type="common">Body louse</name>
    <dbReference type="NCBI Taxonomy" id="121224"/>
    <lineage>
        <taxon>Eukaryota</taxon>
        <taxon>Metazoa</taxon>
        <taxon>Ecdysozoa</taxon>
        <taxon>Arthropoda</taxon>
        <taxon>Hexapoda</taxon>
        <taxon>Insecta</taxon>
        <taxon>Pterygota</taxon>
        <taxon>Neoptera</taxon>
        <taxon>Paraneoptera</taxon>
        <taxon>Psocodea</taxon>
        <taxon>Troctomorpha</taxon>
        <taxon>Phthiraptera</taxon>
        <taxon>Anoplura</taxon>
        <taxon>Pediculidae</taxon>
        <taxon>Pediculus</taxon>
    </lineage>
</organism>
<evidence type="ECO:0000313" key="3">
    <source>
        <dbReference type="EMBL" id="EEB16830.1"/>
    </source>
</evidence>
<feature type="domain" description="DUF4200" evidence="2">
    <location>
        <begin position="164"/>
        <end position="262"/>
    </location>
</feature>
<dbReference type="Proteomes" id="UP000009046">
    <property type="component" value="Unassembled WGS sequence"/>
</dbReference>
<dbReference type="PANTHER" id="PTHR21683">
    <property type="entry name" value="COILED-COIL DOMAIN-CONTAINING PROTEIN 42 LIKE-2-LIKE-RELATED"/>
    <property type="match status" value="1"/>
</dbReference>
<evidence type="ECO:0000313" key="5">
    <source>
        <dbReference type="Proteomes" id="UP000009046"/>
    </source>
</evidence>
<accession>E0VTX4</accession>